<dbReference type="Gene3D" id="3.40.50.2300">
    <property type="match status" value="1"/>
</dbReference>
<dbReference type="GO" id="GO:0000156">
    <property type="term" value="F:phosphorelay response regulator activity"/>
    <property type="evidence" value="ECO:0007669"/>
    <property type="project" value="TreeGrafter"/>
</dbReference>
<evidence type="ECO:0000259" key="8">
    <source>
        <dbReference type="PROSITE" id="PS50110"/>
    </source>
</evidence>
<evidence type="ECO:0000259" key="9">
    <source>
        <dbReference type="PROSITE" id="PS51755"/>
    </source>
</evidence>
<dbReference type="GO" id="GO:0005829">
    <property type="term" value="C:cytosol"/>
    <property type="evidence" value="ECO:0007669"/>
    <property type="project" value="TreeGrafter"/>
</dbReference>
<dbReference type="PANTHER" id="PTHR48111:SF76">
    <property type="entry name" value="TWO-COMPONENT RESPONSE REGULATOR"/>
    <property type="match status" value="1"/>
</dbReference>
<dbReference type="PROSITE" id="PS51755">
    <property type="entry name" value="OMPR_PHOB"/>
    <property type="match status" value="1"/>
</dbReference>
<evidence type="ECO:0000256" key="4">
    <source>
        <dbReference type="ARBA" id="ARBA00023125"/>
    </source>
</evidence>
<dbReference type="InterPro" id="IPR011006">
    <property type="entry name" value="CheY-like_superfamily"/>
</dbReference>
<gene>
    <name evidence="10" type="ORF">H9K76_20565</name>
</gene>
<dbReference type="FunFam" id="1.10.10.10:FF:000005">
    <property type="entry name" value="Two-component system response regulator"/>
    <property type="match status" value="1"/>
</dbReference>
<dbReference type="InterPro" id="IPR039420">
    <property type="entry name" value="WalR-like"/>
</dbReference>
<dbReference type="Gene3D" id="1.10.10.10">
    <property type="entry name" value="Winged helix-like DNA-binding domain superfamily/Winged helix DNA-binding domain"/>
    <property type="match status" value="1"/>
</dbReference>
<proteinExistence type="predicted"/>
<evidence type="ECO:0000256" key="3">
    <source>
        <dbReference type="ARBA" id="ARBA00023015"/>
    </source>
</evidence>
<feature type="domain" description="OmpR/PhoB-type" evidence="9">
    <location>
        <begin position="127"/>
        <end position="225"/>
    </location>
</feature>
<dbReference type="InterPro" id="IPR036388">
    <property type="entry name" value="WH-like_DNA-bd_sf"/>
</dbReference>
<keyword evidence="4 7" id="KW-0238">DNA-binding</keyword>
<dbReference type="CDD" id="cd00383">
    <property type="entry name" value="trans_reg_C"/>
    <property type="match status" value="1"/>
</dbReference>
<dbReference type="PANTHER" id="PTHR48111">
    <property type="entry name" value="REGULATOR OF RPOS"/>
    <property type="match status" value="1"/>
</dbReference>
<reference evidence="10 11" key="1">
    <citation type="submission" date="2020-08" db="EMBL/GenBank/DDBJ databases">
        <title>Genome sequence of Diaphorobacter ruginosibacter DSM 27467T.</title>
        <authorList>
            <person name="Hyun D.-W."/>
            <person name="Bae J.-W."/>
        </authorList>
    </citation>
    <scope>NUCLEOTIDE SEQUENCE [LARGE SCALE GENOMIC DNA]</scope>
    <source>
        <strain evidence="10 11">DSM 27467</strain>
    </source>
</reference>
<dbReference type="SUPFAM" id="SSF52172">
    <property type="entry name" value="CheY-like"/>
    <property type="match status" value="1"/>
</dbReference>
<dbReference type="InterPro" id="IPR001867">
    <property type="entry name" value="OmpR/PhoB-type_DNA-bd"/>
</dbReference>
<dbReference type="GO" id="GO:0000976">
    <property type="term" value="F:transcription cis-regulatory region binding"/>
    <property type="evidence" value="ECO:0007669"/>
    <property type="project" value="TreeGrafter"/>
</dbReference>
<dbReference type="Pfam" id="PF00072">
    <property type="entry name" value="Response_reg"/>
    <property type="match status" value="1"/>
</dbReference>
<evidence type="ECO:0000313" key="11">
    <source>
        <dbReference type="Proteomes" id="UP000515811"/>
    </source>
</evidence>
<evidence type="ECO:0000256" key="1">
    <source>
        <dbReference type="ARBA" id="ARBA00022553"/>
    </source>
</evidence>
<dbReference type="SMART" id="SM00862">
    <property type="entry name" value="Trans_reg_C"/>
    <property type="match status" value="1"/>
</dbReference>
<dbReference type="PROSITE" id="PS50110">
    <property type="entry name" value="RESPONSE_REGULATORY"/>
    <property type="match status" value="1"/>
</dbReference>
<keyword evidence="3" id="KW-0805">Transcription regulation</keyword>
<dbReference type="GO" id="GO:0032993">
    <property type="term" value="C:protein-DNA complex"/>
    <property type="evidence" value="ECO:0007669"/>
    <property type="project" value="TreeGrafter"/>
</dbReference>
<evidence type="ECO:0000256" key="6">
    <source>
        <dbReference type="PROSITE-ProRule" id="PRU00169"/>
    </source>
</evidence>
<keyword evidence="5" id="KW-0804">Transcription</keyword>
<dbReference type="GO" id="GO:0006355">
    <property type="term" value="P:regulation of DNA-templated transcription"/>
    <property type="evidence" value="ECO:0007669"/>
    <property type="project" value="InterPro"/>
</dbReference>
<evidence type="ECO:0000256" key="5">
    <source>
        <dbReference type="ARBA" id="ARBA00023163"/>
    </source>
</evidence>
<protein>
    <submittedName>
        <fullName evidence="10">Response regulator transcription factor</fullName>
    </submittedName>
</protein>
<dbReference type="Proteomes" id="UP000515811">
    <property type="component" value="Chromosome"/>
</dbReference>
<dbReference type="Gene3D" id="6.10.250.690">
    <property type="match status" value="1"/>
</dbReference>
<feature type="modified residue" description="4-aspartylphosphate" evidence="6">
    <location>
        <position position="52"/>
    </location>
</feature>
<keyword evidence="11" id="KW-1185">Reference proteome</keyword>
<evidence type="ECO:0000256" key="2">
    <source>
        <dbReference type="ARBA" id="ARBA00023012"/>
    </source>
</evidence>
<organism evidence="10 11">
    <name type="scientific">Diaphorobacter ruginosibacter</name>
    <dbReference type="NCBI Taxonomy" id="1715720"/>
    <lineage>
        <taxon>Bacteria</taxon>
        <taxon>Pseudomonadati</taxon>
        <taxon>Pseudomonadota</taxon>
        <taxon>Betaproteobacteria</taxon>
        <taxon>Burkholderiales</taxon>
        <taxon>Comamonadaceae</taxon>
        <taxon>Diaphorobacter</taxon>
    </lineage>
</organism>
<dbReference type="Pfam" id="PF00486">
    <property type="entry name" value="Trans_reg_C"/>
    <property type="match status" value="1"/>
</dbReference>
<accession>A0A7G9RMN6</accession>
<dbReference type="EMBL" id="CP060714">
    <property type="protein sequence ID" value="QNN56861.1"/>
    <property type="molecule type" value="Genomic_DNA"/>
</dbReference>
<dbReference type="KEGG" id="drg:H9K76_20565"/>
<sequence>MYRYLIIEDDALNASYIAAGLREQGAQVVLASDGVQGIARAVGEQWDVIILDRMLPDEFDGLQILQTLRSLGKMTPVLVLSALSATDERVRGLKAGCDDYLTKPFSFAELSARLEALVRRAQVPAPVREMRLADLRINLMTRSADRAGVPLALQPREFRLLAFLMQHAHQIVTRTMLLEAVWDYRFDPQTNVIDVHISRLRGKVDKGFEPALIHTVRGVGYSLTDAPGQLPLGA</sequence>
<evidence type="ECO:0000256" key="7">
    <source>
        <dbReference type="PROSITE-ProRule" id="PRU01091"/>
    </source>
</evidence>
<dbReference type="RefSeq" id="WP_187597127.1">
    <property type="nucleotide sequence ID" value="NZ_CP060714.1"/>
</dbReference>
<dbReference type="SMART" id="SM00448">
    <property type="entry name" value="REC"/>
    <property type="match status" value="1"/>
</dbReference>
<dbReference type="AlphaFoldDB" id="A0A7G9RMN6"/>
<feature type="DNA-binding region" description="OmpR/PhoB-type" evidence="7">
    <location>
        <begin position="127"/>
        <end position="225"/>
    </location>
</feature>
<name>A0A7G9RMN6_9BURK</name>
<feature type="domain" description="Response regulatory" evidence="8">
    <location>
        <begin position="3"/>
        <end position="118"/>
    </location>
</feature>
<keyword evidence="2" id="KW-0902">Two-component regulatory system</keyword>
<evidence type="ECO:0000313" key="10">
    <source>
        <dbReference type="EMBL" id="QNN56861.1"/>
    </source>
</evidence>
<keyword evidence="1 6" id="KW-0597">Phosphoprotein</keyword>
<dbReference type="InterPro" id="IPR001789">
    <property type="entry name" value="Sig_transdc_resp-reg_receiver"/>
</dbReference>